<dbReference type="SUPFAM" id="SSF57196">
    <property type="entry name" value="EGF/Laminin"/>
    <property type="match status" value="1"/>
</dbReference>
<gene>
    <name evidence="10" type="ORF">PHJA_000272000</name>
</gene>
<keyword evidence="4" id="KW-0677">Repeat</keyword>
<dbReference type="InterPro" id="IPR001881">
    <property type="entry name" value="EGF-like_Ca-bd_dom"/>
</dbReference>
<feature type="domain" description="EGF-like" evidence="9">
    <location>
        <begin position="251"/>
        <end position="300"/>
    </location>
</feature>
<evidence type="ECO:0000256" key="6">
    <source>
        <dbReference type="SAM" id="Phobius"/>
    </source>
</evidence>
<evidence type="ECO:0000256" key="2">
    <source>
        <dbReference type="ARBA" id="ARBA00022536"/>
    </source>
</evidence>
<dbReference type="InterPro" id="IPR018097">
    <property type="entry name" value="EGF_Ca-bd_CS"/>
</dbReference>
<sequence length="397" mass="43699">MARFHGVSQFIFLTLTVASTSSSSPNFPIAKPGCDDRCGDVSIPFPFGTTPDCYLNNMFLISCNKSSTPHKLFLYETTTDIEITDISLDGQLTVLPYISHDCYNPNGTSRSSSSPWIRLSNTILTVNSTANKFTIIGCDTYGYFYGRRLNRDYQTRTGCMAMCGAVDDLVQGSCAGTGCCHISIPDDVWRVDLTLGSFRNYSNVSGLGNCSYAFVVKESAYTFYPQNLTNLMDVRTRMPMVTDWAIGDDTNCEMAQMNRSSYACKGANALCKNKTSNGYGYRCFCKEGYQGNPYLDGGCQDINECLNTSLNDCGENNCVNTPGSFDCTCPKGYHGDGKREGKGKGCIRGESRAYKLEAGVALGVILLLLAAWLFHLELKRRRLIKSRSKAFLGSIRT</sequence>
<feature type="transmembrane region" description="Helical" evidence="6">
    <location>
        <begin position="358"/>
        <end position="378"/>
    </location>
</feature>
<dbReference type="OrthoDB" id="4062651at2759"/>
<dbReference type="InterPro" id="IPR000152">
    <property type="entry name" value="EGF-type_Asp/Asn_hydroxyl_site"/>
</dbReference>
<dbReference type="InterPro" id="IPR049883">
    <property type="entry name" value="NOTCH1_EGF-like"/>
</dbReference>
<keyword evidence="2" id="KW-0245">EGF-like domain</keyword>
<dbReference type="AlphaFoldDB" id="A0A830B2D7"/>
<dbReference type="EMBL" id="BMAC01000028">
    <property type="protein sequence ID" value="GFP81287.1"/>
    <property type="molecule type" value="Genomic_DNA"/>
</dbReference>
<accession>A0A830B2D7</accession>
<evidence type="ECO:0000259" key="9">
    <source>
        <dbReference type="SMART" id="SM00181"/>
    </source>
</evidence>
<dbReference type="Proteomes" id="UP000653305">
    <property type="component" value="Unassembled WGS sequence"/>
</dbReference>
<keyword evidence="10" id="KW-0808">Transferase</keyword>
<feature type="signal peptide" evidence="7">
    <location>
        <begin position="1"/>
        <end position="22"/>
    </location>
</feature>
<dbReference type="InterPro" id="IPR025287">
    <property type="entry name" value="WAK_GUB"/>
</dbReference>
<dbReference type="CDD" id="cd00054">
    <property type="entry name" value="EGF_CA"/>
    <property type="match status" value="1"/>
</dbReference>
<dbReference type="GO" id="GO:0030247">
    <property type="term" value="F:polysaccharide binding"/>
    <property type="evidence" value="ECO:0007669"/>
    <property type="project" value="InterPro"/>
</dbReference>
<comment type="caution">
    <text evidence="10">The sequence shown here is derived from an EMBL/GenBank/DDBJ whole genome shotgun (WGS) entry which is preliminary data.</text>
</comment>
<dbReference type="SMART" id="SM00179">
    <property type="entry name" value="EGF_CA"/>
    <property type="match status" value="1"/>
</dbReference>
<dbReference type="Gene3D" id="2.10.25.10">
    <property type="entry name" value="Laminin"/>
    <property type="match status" value="1"/>
</dbReference>
<dbReference type="Pfam" id="PF13947">
    <property type="entry name" value="GUB_WAK_bind"/>
    <property type="match status" value="1"/>
</dbReference>
<keyword evidence="5" id="KW-1015">Disulfide bond</keyword>
<keyword evidence="10" id="KW-0675">Receptor</keyword>
<keyword evidence="11" id="KW-1185">Reference proteome</keyword>
<proteinExistence type="predicted"/>
<evidence type="ECO:0000313" key="11">
    <source>
        <dbReference type="Proteomes" id="UP000653305"/>
    </source>
</evidence>
<feature type="domain" description="EGF-like calcium-binding" evidence="8">
    <location>
        <begin position="301"/>
        <end position="347"/>
    </location>
</feature>
<protein>
    <submittedName>
        <fullName evidence="10">Wall-associated receptor kinase 2</fullName>
    </submittedName>
</protein>
<reference evidence="10" key="1">
    <citation type="submission" date="2020-07" db="EMBL/GenBank/DDBJ databases">
        <title>Ethylene signaling mediates host invasion by parasitic plants.</title>
        <authorList>
            <person name="Yoshida S."/>
        </authorList>
    </citation>
    <scope>NUCLEOTIDE SEQUENCE</scope>
    <source>
        <strain evidence="10">Okayama</strain>
    </source>
</reference>
<keyword evidence="3 7" id="KW-0732">Signal</keyword>
<evidence type="ECO:0000259" key="8">
    <source>
        <dbReference type="SMART" id="SM00179"/>
    </source>
</evidence>
<evidence type="ECO:0000256" key="4">
    <source>
        <dbReference type="ARBA" id="ARBA00022737"/>
    </source>
</evidence>
<evidence type="ECO:0000256" key="1">
    <source>
        <dbReference type="ARBA" id="ARBA00004167"/>
    </source>
</evidence>
<dbReference type="GO" id="GO:0016301">
    <property type="term" value="F:kinase activity"/>
    <property type="evidence" value="ECO:0007669"/>
    <property type="project" value="UniProtKB-KW"/>
</dbReference>
<comment type="subcellular location">
    <subcellularLocation>
        <location evidence="1">Membrane</location>
        <topology evidence="1">Single-pass membrane protein</topology>
    </subcellularLocation>
</comment>
<dbReference type="GO" id="GO:0016020">
    <property type="term" value="C:membrane"/>
    <property type="evidence" value="ECO:0007669"/>
    <property type="project" value="UniProtKB-SubCell"/>
</dbReference>
<dbReference type="InterPro" id="IPR000742">
    <property type="entry name" value="EGF"/>
</dbReference>
<evidence type="ECO:0000256" key="5">
    <source>
        <dbReference type="ARBA" id="ARBA00023157"/>
    </source>
</evidence>
<evidence type="ECO:0000256" key="3">
    <source>
        <dbReference type="ARBA" id="ARBA00022729"/>
    </source>
</evidence>
<evidence type="ECO:0000256" key="7">
    <source>
        <dbReference type="SAM" id="SignalP"/>
    </source>
</evidence>
<feature type="domain" description="EGF-like" evidence="9">
    <location>
        <begin position="304"/>
        <end position="347"/>
    </location>
</feature>
<dbReference type="SMART" id="SM00181">
    <property type="entry name" value="EGF"/>
    <property type="match status" value="2"/>
</dbReference>
<dbReference type="Pfam" id="PF07645">
    <property type="entry name" value="EGF_CA"/>
    <property type="match status" value="1"/>
</dbReference>
<dbReference type="PROSITE" id="PS00010">
    <property type="entry name" value="ASX_HYDROXYL"/>
    <property type="match status" value="1"/>
</dbReference>
<organism evidence="10 11">
    <name type="scientific">Phtheirospermum japonicum</name>
    <dbReference type="NCBI Taxonomy" id="374723"/>
    <lineage>
        <taxon>Eukaryota</taxon>
        <taxon>Viridiplantae</taxon>
        <taxon>Streptophyta</taxon>
        <taxon>Embryophyta</taxon>
        <taxon>Tracheophyta</taxon>
        <taxon>Spermatophyta</taxon>
        <taxon>Magnoliopsida</taxon>
        <taxon>eudicotyledons</taxon>
        <taxon>Gunneridae</taxon>
        <taxon>Pentapetalae</taxon>
        <taxon>asterids</taxon>
        <taxon>lamiids</taxon>
        <taxon>Lamiales</taxon>
        <taxon>Orobanchaceae</taxon>
        <taxon>Orobanchaceae incertae sedis</taxon>
        <taxon>Phtheirospermum</taxon>
    </lineage>
</organism>
<keyword evidence="10" id="KW-0418">Kinase</keyword>
<dbReference type="FunFam" id="2.10.25.10:FF:000038">
    <property type="entry name" value="Fibrillin 2"/>
    <property type="match status" value="1"/>
</dbReference>
<keyword evidence="6" id="KW-0472">Membrane</keyword>
<evidence type="ECO:0000313" key="10">
    <source>
        <dbReference type="EMBL" id="GFP81287.1"/>
    </source>
</evidence>
<dbReference type="PANTHER" id="PTHR33491">
    <property type="entry name" value="OSJNBA0016N04.9 PROTEIN"/>
    <property type="match status" value="1"/>
</dbReference>
<keyword evidence="6" id="KW-0812">Transmembrane</keyword>
<name>A0A830B2D7_9LAMI</name>
<feature type="chain" id="PRO_5032443318" evidence="7">
    <location>
        <begin position="23"/>
        <end position="397"/>
    </location>
</feature>
<dbReference type="GO" id="GO:0005509">
    <property type="term" value="F:calcium ion binding"/>
    <property type="evidence" value="ECO:0007669"/>
    <property type="project" value="InterPro"/>
</dbReference>
<keyword evidence="6" id="KW-1133">Transmembrane helix</keyword>
<dbReference type="PROSITE" id="PS01187">
    <property type="entry name" value="EGF_CA"/>
    <property type="match status" value="1"/>
</dbReference>